<protein>
    <submittedName>
        <fullName evidence="1">Uncharacterized protein</fullName>
    </submittedName>
</protein>
<gene>
    <name evidence="1" type="ORF">CEXT_250541</name>
</gene>
<comment type="caution">
    <text evidence="1">The sequence shown here is derived from an EMBL/GenBank/DDBJ whole genome shotgun (WGS) entry which is preliminary data.</text>
</comment>
<organism evidence="1 2">
    <name type="scientific">Caerostris extrusa</name>
    <name type="common">Bark spider</name>
    <name type="synonym">Caerostris bankana</name>
    <dbReference type="NCBI Taxonomy" id="172846"/>
    <lineage>
        <taxon>Eukaryota</taxon>
        <taxon>Metazoa</taxon>
        <taxon>Ecdysozoa</taxon>
        <taxon>Arthropoda</taxon>
        <taxon>Chelicerata</taxon>
        <taxon>Arachnida</taxon>
        <taxon>Araneae</taxon>
        <taxon>Araneomorphae</taxon>
        <taxon>Entelegynae</taxon>
        <taxon>Araneoidea</taxon>
        <taxon>Araneidae</taxon>
        <taxon>Caerostris</taxon>
    </lineage>
</organism>
<sequence length="102" mass="11547">MPRSMLNCLHATRGPHTSVQPGDRWFPVPGSANNQERTIGFLDCCAELSKARSFNRKPFLTWMQIYSSTLPMVYNQVLPHCAHIIPQFGITFQLITFRGLGP</sequence>
<dbReference type="Proteomes" id="UP001054945">
    <property type="component" value="Unassembled WGS sequence"/>
</dbReference>
<evidence type="ECO:0000313" key="1">
    <source>
        <dbReference type="EMBL" id="GIZ05119.1"/>
    </source>
</evidence>
<name>A0AAV4YDX7_CAEEX</name>
<keyword evidence="2" id="KW-1185">Reference proteome</keyword>
<proteinExistence type="predicted"/>
<accession>A0AAV4YDX7</accession>
<dbReference type="AlphaFoldDB" id="A0AAV4YDX7"/>
<reference evidence="1 2" key="1">
    <citation type="submission" date="2021-06" db="EMBL/GenBank/DDBJ databases">
        <title>Caerostris extrusa draft genome.</title>
        <authorList>
            <person name="Kono N."/>
            <person name="Arakawa K."/>
        </authorList>
    </citation>
    <scope>NUCLEOTIDE SEQUENCE [LARGE SCALE GENOMIC DNA]</scope>
</reference>
<evidence type="ECO:0000313" key="2">
    <source>
        <dbReference type="Proteomes" id="UP001054945"/>
    </source>
</evidence>
<dbReference type="EMBL" id="BPLR01019211">
    <property type="protein sequence ID" value="GIZ05119.1"/>
    <property type="molecule type" value="Genomic_DNA"/>
</dbReference>